<keyword evidence="4" id="KW-1185">Reference proteome</keyword>
<dbReference type="NCBIfam" id="TIGR00666">
    <property type="entry name" value="PBP4"/>
    <property type="match status" value="1"/>
</dbReference>
<comment type="similarity">
    <text evidence="1">Belongs to the peptidase S13 family.</text>
</comment>
<dbReference type="Gene3D" id="3.40.710.10">
    <property type="entry name" value="DD-peptidase/beta-lactamase superfamily"/>
    <property type="match status" value="2"/>
</dbReference>
<dbReference type="AlphaFoldDB" id="A0A1M6BW88"/>
<evidence type="ECO:0000256" key="1">
    <source>
        <dbReference type="ARBA" id="ARBA00006096"/>
    </source>
</evidence>
<gene>
    <name evidence="3" type="ORF">SAMN05443429_102145</name>
</gene>
<evidence type="ECO:0000313" key="4">
    <source>
        <dbReference type="Proteomes" id="UP000184335"/>
    </source>
</evidence>
<dbReference type="Pfam" id="PF02113">
    <property type="entry name" value="Peptidase_S13"/>
    <property type="match status" value="1"/>
</dbReference>
<dbReference type="PANTHER" id="PTHR30023:SF0">
    <property type="entry name" value="PENICILLIN-SENSITIVE CARBOXYPEPTIDASE A"/>
    <property type="match status" value="1"/>
</dbReference>
<keyword evidence="2" id="KW-0378">Hydrolase</keyword>
<reference evidence="3 4" key="1">
    <citation type="submission" date="2016-11" db="EMBL/GenBank/DDBJ databases">
        <authorList>
            <person name="Jaros S."/>
            <person name="Januszkiewicz K."/>
            <person name="Wedrychowicz H."/>
        </authorList>
    </citation>
    <scope>NUCLEOTIDE SEQUENCE [LARGE SCALE GENOMIC DNA]</scope>
    <source>
        <strain evidence="3 4">DSM 25479</strain>
    </source>
</reference>
<dbReference type="RefSeq" id="WP_073178257.1">
    <property type="nucleotide sequence ID" value="NZ_FQYI01000002.1"/>
</dbReference>
<dbReference type="PRINTS" id="PR00922">
    <property type="entry name" value="DADACBPTASE3"/>
</dbReference>
<dbReference type="Gene3D" id="3.50.80.20">
    <property type="entry name" value="D-Ala-D-Ala carboxypeptidase C, peptidase S13"/>
    <property type="match status" value="1"/>
</dbReference>
<dbReference type="OrthoDB" id="9802627at2"/>
<dbReference type="InterPro" id="IPR000667">
    <property type="entry name" value="Peptidase_S13"/>
</dbReference>
<evidence type="ECO:0000256" key="2">
    <source>
        <dbReference type="ARBA" id="ARBA00022801"/>
    </source>
</evidence>
<name>A0A1M6BW88_9FLAO</name>
<dbReference type="PANTHER" id="PTHR30023">
    <property type="entry name" value="D-ALANYL-D-ALANINE CARBOXYPEPTIDASE"/>
    <property type="match status" value="1"/>
</dbReference>
<dbReference type="STRING" id="1118202.SAMN05443429_102145"/>
<sequence>MKFSSNLLFIFATASISAQNLPQKLDQAVKTFLSADAAYASNLSFYVSDDSGKMIYEYQGNKGLTTASTQKIFTAAAALESLGKDYRYETTVSISGRVVQGVLKGDLILSSNGDPTLGSWRYEGYRPKDFQKKIIEAIKNQGVTRIDGNIFLDDSFFDFQVVPGGWPWNDMGNYYGPGVWGINWRENQFDLNLRGSHILGTNVELPNVVWVNDLKTAGSSDRSIIYTAPHSPVAHISGTLPNKAITVAGAMPNPPLTLGNEISNWLKESKIEFGGEIISASAQRIANQKVTKYPDAKIILTYPSPPMEKIVYWFLRKSVNMYGETLVKTFGKENKGEGSFSSGVEWLKDFWKAKGIKPQMINFADGSGLSPQNYASARAEVQALLWTKKQPWFATFYEALPTHGIGIKAKSGTMRNTKSYAGYHNGYVFSIIVNNYQGNASESLLKILYNLK</sequence>
<dbReference type="EMBL" id="FQYI01000002">
    <property type="protein sequence ID" value="SHI53015.1"/>
    <property type="molecule type" value="Genomic_DNA"/>
</dbReference>
<evidence type="ECO:0000313" key="3">
    <source>
        <dbReference type="EMBL" id="SHI53015.1"/>
    </source>
</evidence>
<dbReference type="GO" id="GO:0000270">
    <property type="term" value="P:peptidoglycan metabolic process"/>
    <property type="evidence" value="ECO:0007669"/>
    <property type="project" value="TreeGrafter"/>
</dbReference>
<dbReference type="InterPro" id="IPR012338">
    <property type="entry name" value="Beta-lactam/transpept-like"/>
</dbReference>
<proteinExistence type="inferred from homology"/>
<dbReference type="SUPFAM" id="SSF56601">
    <property type="entry name" value="beta-lactamase/transpeptidase-like"/>
    <property type="match status" value="1"/>
</dbReference>
<protein>
    <submittedName>
        <fullName evidence="3">D-alanyl-D-alanine carboxypeptidase / D-alanyl-D-alanine-endopeptidase (Penicillin-binding protein 4)</fullName>
    </submittedName>
</protein>
<accession>A0A1M6BW88</accession>
<keyword evidence="3" id="KW-0645">Protease</keyword>
<dbReference type="GO" id="GO:0004185">
    <property type="term" value="F:serine-type carboxypeptidase activity"/>
    <property type="evidence" value="ECO:0007669"/>
    <property type="project" value="InterPro"/>
</dbReference>
<keyword evidence="3" id="KW-0121">Carboxypeptidase</keyword>
<organism evidence="3 4">
    <name type="scientific">Cruoricaptor ignavus</name>
    <dbReference type="NCBI Taxonomy" id="1118202"/>
    <lineage>
        <taxon>Bacteria</taxon>
        <taxon>Pseudomonadati</taxon>
        <taxon>Bacteroidota</taxon>
        <taxon>Flavobacteriia</taxon>
        <taxon>Flavobacteriales</taxon>
        <taxon>Weeksellaceae</taxon>
        <taxon>Cruoricaptor</taxon>
    </lineage>
</organism>
<dbReference type="GO" id="GO:0006508">
    <property type="term" value="P:proteolysis"/>
    <property type="evidence" value="ECO:0007669"/>
    <property type="project" value="InterPro"/>
</dbReference>
<dbReference type="Proteomes" id="UP000184335">
    <property type="component" value="Unassembled WGS sequence"/>
</dbReference>